<evidence type="ECO:0000313" key="3">
    <source>
        <dbReference type="Proteomes" id="UP001384053"/>
    </source>
</evidence>
<dbReference type="Proteomes" id="UP001384053">
    <property type="component" value="Segment"/>
</dbReference>
<organism evidence="2 3">
    <name type="scientific">Xanthomonas phage SB4</name>
    <dbReference type="NCBI Taxonomy" id="3117473"/>
    <lineage>
        <taxon>Viruses</taxon>
        <taxon>Duplodnaviria</taxon>
        <taxon>Heunggongvirae</taxon>
        <taxon>Uroviricota</taxon>
        <taxon>Caudoviricetes</taxon>
        <taxon>Autographivirales</taxon>
        <taxon>Autonotataviridae</taxon>
        <taxon>Gujervirinae</taxon>
        <taxon>Ceskevirus</taxon>
        <taxon>Ceskevirus SB4</taxon>
    </lineage>
</organism>
<dbReference type="EMBL" id="PP079415">
    <property type="protein sequence ID" value="WWO60307.1"/>
    <property type="molecule type" value="Genomic_DNA"/>
</dbReference>
<evidence type="ECO:0000256" key="1">
    <source>
        <dbReference type="SAM" id="MobiDB-lite"/>
    </source>
</evidence>
<name>A0ABZ2GY79_9CAUD</name>
<accession>A0ABZ2GY79</accession>
<reference evidence="2 3" key="1">
    <citation type="submission" date="2024-01" db="EMBL/GenBank/DDBJ databases">
        <title>Novel lytic viruses for Xanthomonas sp. and Stenotrophomonas maltophilia.</title>
        <authorList>
            <person name="Petrzik K."/>
            <person name="Brazdova S."/>
            <person name="Sovova L."/>
            <person name="Neoralova M."/>
        </authorList>
    </citation>
    <scope>NUCLEOTIDE SEQUENCE [LARGE SCALE GENOMIC DNA]</scope>
</reference>
<evidence type="ECO:0000313" key="2">
    <source>
        <dbReference type="EMBL" id="WWO60307.1"/>
    </source>
</evidence>
<feature type="region of interest" description="Disordered" evidence="1">
    <location>
        <begin position="1"/>
        <end position="61"/>
    </location>
</feature>
<sequence length="258" mass="27155">MTEQVTTPAAEVPNAPAPAGNEVPNGSTPPAQVVTPAPAPTPSGDDKPGTKAEPYTHQSGSNQLDYAVNHFVNGLNLRADSPEVQEFLRNGNDAYLRGHIAATGGDPAALEPFLLMANAGRQELVKAEEARIETLRAEVEGYAGGKEQWSAMAEFVKTNAPEEVRSALDEALDKGGVAAQMAVAFIQSKMHTNPDVTSQGRDAVVPTAGAQAPAGGKVYQSRAEWRADQRALIQKHGHAYESTPEGKALLAAFNPALQ</sequence>
<keyword evidence="3" id="KW-1185">Reference proteome</keyword>
<proteinExistence type="predicted"/>
<protein>
    <submittedName>
        <fullName evidence="2">Uncharacterized protein</fullName>
    </submittedName>
</protein>
<feature type="compositionally biased region" description="Low complexity" evidence="1">
    <location>
        <begin position="8"/>
        <end position="36"/>
    </location>
</feature>